<evidence type="ECO:0000256" key="4">
    <source>
        <dbReference type="ARBA" id="ARBA00022692"/>
    </source>
</evidence>
<comment type="subcellular location">
    <subcellularLocation>
        <location evidence="1">Cell outer membrane</location>
        <topology evidence="1">Multi-pass membrane protein</topology>
    </subcellularLocation>
</comment>
<evidence type="ECO:0000256" key="2">
    <source>
        <dbReference type="ARBA" id="ARBA00008163"/>
    </source>
</evidence>
<keyword evidence="5 8" id="KW-0732">Signal</keyword>
<evidence type="ECO:0000256" key="6">
    <source>
        <dbReference type="ARBA" id="ARBA00023136"/>
    </source>
</evidence>
<keyword evidence="7" id="KW-0998">Cell outer membrane</keyword>
<comment type="caution">
    <text evidence="9">The sequence shown here is derived from an EMBL/GenBank/DDBJ whole genome shotgun (WGS) entry which is preliminary data.</text>
</comment>
<comment type="similarity">
    <text evidence="2">Belongs to the OmpP1/FadL family.</text>
</comment>
<sequence>MKKALWGATALTLAASTSFAGGIDRSGQGVNILFEEGNYAQFTWSHASPSVDGKSAIIGDSNDVAKSYNNLSFGYKHEINENWDLALIYDQPFGAHILYDNGPFSAAGGRPFDGTAEINSDALTALVQYNFGNGFSVHGGARALKVRGTIQSGNGILNASSSYDFGGVVGVAYEKPEIALRVALTYASAIESGFEGSNAAFPAGMQDRTFDVDFPESVNLDFQTGVAKNTLVFGSVRWAGWGGFSLDTTPEGSWVDFDDDTINYTLGVGQRINDKLSLALQFGYEKSGNRPTTTLLAPTTGSKSIGLGATYQVNDQLSVSGGLTYALPGDQYYEAAPGVNVDFEDSSAWGAGIRIGYRF</sequence>
<reference evidence="9 10" key="1">
    <citation type="submission" date="2017-05" db="EMBL/GenBank/DDBJ databases">
        <authorList>
            <person name="Varghese N."/>
            <person name="Submissions S."/>
        </authorList>
    </citation>
    <scope>NUCLEOTIDE SEQUENCE [LARGE SCALE GENOMIC DNA]</scope>
    <source>
        <strain evidence="9 10">DSM 29734</strain>
    </source>
</reference>
<feature type="chain" id="PRO_5047310945" evidence="8">
    <location>
        <begin position="21"/>
        <end position="359"/>
    </location>
</feature>
<dbReference type="SUPFAM" id="SSF56935">
    <property type="entry name" value="Porins"/>
    <property type="match status" value="1"/>
</dbReference>
<keyword evidence="3" id="KW-1134">Transmembrane beta strand</keyword>
<evidence type="ECO:0000313" key="10">
    <source>
        <dbReference type="Proteomes" id="UP001157961"/>
    </source>
</evidence>
<dbReference type="RefSeq" id="WP_283425115.1">
    <property type="nucleotide sequence ID" value="NZ_FXTY01000002.1"/>
</dbReference>
<proteinExistence type="inferred from homology"/>
<dbReference type="EMBL" id="FXTY01000002">
    <property type="protein sequence ID" value="SMP12629.1"/>
    <property type="molecule type" value="Genomic_DNA"/>
</dbReference>
<accession>A0ABY1NLJ5</accession>
<dbReference type="InterPro" id="IPR005017">
    <property type="entry name" value="OMPP1/FadL/TodX"/>
</dbReference>
<evidence type="ECO:0000256" key="7">
    <source>
        <dbReference type="ARBA" id="ARBA00023237"/>
    </source>
</evidence>
<evidence type="ECO:0000256" key="1">
    <source>
        <dbReference type="ARBA" id="ARBA00004571"/>
    </source>
</evidence>
<keyword evidence="6" id="KW-0472">Membrane</keyword>
<dbReference type="PANTHER" id="PTHR35093:SF8">
    <property type="entry name" value="OUTER MEMBRANE PROTEIN NMB0088-RELATED"/>
    <property type="match status" value="1"/>
</dbReference>
<evidence type="ECO:0000256" key="5">
    <source>
        <dbReference type="ARBA" id="ARBA00022729"/>
    </source>
</evidence>
<evidence type="ECO:0000256" key="8">
    <source>
        <dbReference type="SAM" id="SignalP"/>
    </source>
</evidence>
<dbReference type="Gene3D" id="2.40.160.60">
    <property type="entry name" value="Outer membrane protein transport protein (OMPP1/FadL/TodX)"/>
    <property type="match status" value="1"/>
</dbReference>
<dbReference type="PANTHER" id="PTHR35093">
    <property type="entry name" value="OUTER MEMBRANE PROTEIN NMB0088-RELATED"/>
    <property type="match status" value="1"/>
</dbReference>
<keyword evidence="4" id="KW-0812">Transmembrane</keyword>
<protein>
    <submittedName>
        <fullName evidence="9">Long-chain fatty acid transport protein</fullName>
    </submittedName>
</protein>
<organism evidence="9 10">
    <name type="scientific">Shimia sagamensis</name>
    <dbReference type="NCBI Taxonomy" id="1566352"/>
    <lineage>
        <taxon>Bacteria</taxon>
        <taxon>Pseudomonadati</taxon>
        <taxon>Pseudomonadota</taxon>
        <taxon>Alphaproteobacteria</taxon>
        <taxon>Rhodobacterales</taxon>
        <taxon>Roseobacteraceae</taxon>
    </lineage>
</organism>
<dbReference type="Proteomes" id="UP001157961">
    <property type="component" value="Unassembled WGS sequence"/>
</dbReference>
<keyword evidence="10" id="KW-1185">Reference proteome</keyword>
<dbReference type="Pfam" id="PF03349">
    <property type="entry name" value="Toluene_X"/>
    <property type="match status" value="1"/>
</dbReference>
<gene>
    <name evidence="9" type="ORF">SAMN06265373_102371</name>
</gene>
<evidence type="ECO:0000256" key="3">
    <source>
        <dbReference type="ARBA" id="ARBA00022452"/>
    </source>
</evidence>
<evidence type="ECO:0000313" key="9">
    <source>
        <dbReference type="EMBL" id="SMP12629.1"/>
    </source>
</evidence>
<name>A0ABY1NLJ5_9RHOB</name>
<feature type="signal peptide" evidence="8">
    <location>
        <begin position="1"/>
        <end position="20"/>
    </location>
</feature>